<dbReference type="PROSITE" id="PS50158">
    <property type="entry name" value="ZF_CCHC"/>
    <property type="match status" value="1"/>
</dbReference>
<feature type="compositionally biased region" description="Basic and acidic residues" evidence="2">
    <location>
        <begin position="257"/>
        <end position="270"/>
    </location>
</feature>
<dbReference type="GO" id="GO:0003676">
    <property type="term" value="F:nucleic acid binding"/>
    <property type="evidence" value="ECO:0007669"/>
    <property type="project" value="InterPro"/>
</dbReference>
<dbReference type="InterPro" id="IPR025836">
    <property type="entry name" value="Zn_knuckle_CX2CX4HX4C"/>
</dbReference>
<dbReference type="PANTHER" id="PTHR31286">
    <property type="entry name" value="GLYCINE-RICH CELL WALL STRUCTURAL PROTEIN 1.8-LIKE"/>
    <property type="match status" value="1"/>
</dbReference>
<sequence length="361" mass="39628">MASGGQFPQSLPRPHSTQSWAQVASSSSRTPAPSPLHNPDLLVKLKNSSPTFVKFDGDSLSRAHQRFQHALFGKFFGKPPPFEQVKKSLMDKWAFVGELQISDLPNGFLLIRCPSHDASQHLLTNGPWSINGLTLQLAPWKPFFEPVFAKLTTAAVWVQLHNLPIELWDGESLDTVTAHMGNLLKIDDLTFNLTRSKFARVCIDLDLSKPLSRGFWVGDDSQRVFVVVLYERLPTFCYTCGVIGHGSKSCPHATIAEEGRTSPSLRDPRRSAVSSHRSSDIAAENVDMDHASDQPQGEQNPPTDPPDSKFGSWMLVSRRRGRARSRGAGSFPVSAFVGAAAEETTAPNIPVMSHPEALGLV</sequence>
<feature type="domain" description="CCHC-type" evidence="3">
    <location>
        <begin position="237"/>
        <end position="251"/>
    </location>
</feature>
<keyword evidence="1" id="KW-0862">Zinc</keyword>
<keyword evidence="1" id="KW-0863">Zinc-finger</keyword>
<evidence type="ECO:0000313" key="4">
    <source>
        <dbReference type="Proteomes" id="UP001515500"/>
    </source>
</evidence>
<dbReference type="Pfam" id="PF14392">
    <property type="entry name" value="zf-CCHC_4"/>
    <property type="match status" value="1"/>
</dbReference>
<dbReference type="GeneID" id="120258056"/>
<feature type="region of interest" description="Disordered" evidence="2">
    <location>
        <begin position="257"/>
        <end position="312"/>
    </location>
</feature>
<dbReference type="PANTHER" id="PTHR31286:SF180">
    <property type="entry name" value="OS10G0362600 PROTEIN"/>
    <property type="match status" value="1"/>
</dbReference>
<name>A0AB40B1V2_DIOCR</name>
<dbReference type="Pfam" id="PF14111">
    <property type="entry name" value="DUF4283"/>
    <property type="match status" value="1"/>
</dbReference>
<dbReference type="RefSeq" id="XP_039121328.1">
    <property type="nucleotide sequence ID" value="XM_039265394.1"/>
</dbReference>
<reference evidence="5" key="1">
    <citation type="submission" date="2025-08" db="UniProtKB">
        <authorList>
            <consortium name="RefSeq"/>
        </authorList>
    </citation>
    <scope>IDENTIFICATION</scope>
</reference>
<organism evidence="4 5">
    <name type="scientific">Dioscorea cayennensis subsp. rotundata</name>
    <name type="common">White Guinea yam</name>
    <name type="synonym">Dioscorea rotundata</name>
    <dbReference type="NCBI Taxonomy" id="55577"/>
    <lineage>
        <taxon>Eukaryota</taxon>
        <taxon>Viridiplantae</taxon>
        <taxon>Streptophyta</taxon>
        <taxon>Embryophyta</taxon>
        <taxon>Tracheophyta</taxon>
        <taxon>Spermatophyta</taxon>
        <taxon>Magnoliopsida</taxon>
        <taxon>Liliopsida</taxon>
        <taxon>Dioscoreales</taxon>
        <taxon>Dioscoreaceae</taxon>
        <taxon>Dioscorea</taxon>
    </lineage>
</organism>
<evidence type="ECO:0000256" key="2">
    <source>
        <dbReference type="SAM" id="MobiDB-lite"/>
    </source>
</evidence>
<dbReference type="GO" id="GO:0008270">
    <property type="term" value="F:zinc ion binding"/>
    <property type="evidence" value="ECO:0007669"/>
    <property type="project" value="UniProtKB-KW"/>
</dbReference>
<dbReference type="InterPro" id="IPR025558">
    <property type="entry name" value="DUF4283"/>
</dbReference>
<accession>A0AB40B1V2</accession>
<protein>
    <submittedName>
        <fullName evidence="5">Uncharacterized protein LOC120258056</fullName>
    </submittedName>
</protein>
<evidence type="ECO:0000256" key="1">
    <source>
        <dbReference type="PROSITE-ProRule" id="PRU00047"/>
    </source>
</evidence>
<dbReference type="InterPro" id="IPR001878">
    <property type="entry name" value="Znf_CCHC"/>
</dbReference>
<dbReference type="InterPro" id="IPR040256">
    <property type="entry name" value="At4g02000-like"/>
</dbReference>
<proteinExistence type="predicted"/>
<dbReference type="AlphaFoldDB" id="A0AB40B1V2"/>
<feature type="region of interest" description="Disordered" evidence="2">
    <location>
        <begin position="1"/>
        <end position="39"/>
    </location>
</feature>
<dbReference type="Proteomes" id="UP001515500">
    <property type="component" value="Chromosome 4"/>
</dbReference>
<keyword evidence="1" id="KW-0479">Metal-binding</keyword>
<gene>
    <name evidence="5" type="primary">LOC120258056</name>
</gene>
<keyword evidence="4" id="KW-1185">Reference proteome</keyword>
<evidence type="ECO:0000259" key="3">
    <source>
        <dbReference type="PROSITE" id="PS50158"/>
    </source>
</evidence>
<evidence type="ECO:0000313" key="5">
    <source>
        <dbReference type="RefSeq" id="XP_039121328.1"/>
    </source>
</evidence>